<evidence type="ECO:0000256" key="1">
    <source>
        <dbReference type="SAM" id="Phobius"/>
    </source>
</evidence>
<feature type="domain" description="DUF6534" evidence="2">
    <location>
        <begin position="169"/>
        <end position="256"/>
    </location>
</feature>
<dbReference type="InterPro" id="IPR045339">
    <property type="entry name" value="DUF6534"/>
</dbReference>
<keyword evidence="1" id="KW-0472">Membrane</keyword>
<reference evidence="3 4" key="1">
    <citation type="journal article" date="2018" name="Evol. Lett.">
        <title>Horizontal gene cluster transfer increased hallucinogenic mushroom diversity.</title>
        <authorList>
            <person name="Reynolds H.T."/>
            <person name="Vijayakumar V."/>
            <person name="Gluck-Thaler E."/>
            <person name="Korotkin H.B."/>
            <person name="Matheny P.B."/>
            <person name="Slot J.C."/>
        </authorList>
    </citation>
    <scope>NUCLEOTIDE SEQUENCE [LARGE SCALE GENOMIC DNA]</scope>
    <source>
        <strain evidence="3 4">SRW20</strain>
    </source>
</reference>
<evidence type="ECO:0000259" key="2">
    <source>
        <dbReference type="Pfam" id="PF20152"/>
    </source>
</evidence>
<dbReference type="Pfam" id="PF20152">
    <property type="entry name" value="DUF6534"/>
    <property type="match status" value="1"/>
</dbReference>
<feature type="transmembrane region" description="Helical" evidence="1">
    <location>
        <begin position="122"/>
        <end position="143"/>
    </location>
</feature>
<dbReference type="PANTHER" id="PTHR40465">
    <property type="entry name" value="CHROMOSOME 1, WHOLE GENOME SHOTGUN SEQUENCE"/>
    <property type="match status" value="1"/>
</dbReference>
<dbReference type="OrthoDB" id="2535105at2759"/>
<feature type="transmembrane region" description="Helical" evidence="1">
    <location>
        <begin position="197"/>
        <end position="225"/>
    </location>
</feature>
<gene>
    <name evidence="3" type="ORF">CVT26_008380</name>
</gene>
<accession>A0A409XY48</accession>
<dbReference type="AlphaFoldDB" id="A0A409XY48"/>
<dbReference type="EMBL" id="NHYE01001418">
    <property type="protein sequence ID" value="PPQ95697.1"/>
    <property type="molecule type" value="Genomic_DNA"/>
</dbReference>
<proteinExistence type="predicted"/>
<evidence type="ECO:0000313" key="3">
    <source>
        <dbReference type="EMBL" id="PPQ95697.1"/>
    </source>
</evidence>
<evidence type="ECO:0000313" key="4">
    <source>
        <dbReference type="Proteomes" id="UP000284706"/>
    </source>
</evidence>
<dbReference type="PANTHER" id="PTHR40465:SF1">
    <property type="entry name" value="DUF6534 DOMAIN-CONTAINING PROTEIN"/>
    <property type="match status" value="1"/>
</dbReference>
<keyword evidence="4" id="KW-1185">Reference proteome</keyword>
<sequence length="312" mass="34423">MTLLDDTLGAAFLGCLAAAILYGVTSVQTFLYFQGHPIKDGRFFKLAIFGLWAVDTIHIAFTAHGMYYYLVTSFGKFEVLLAPTWSLLAGVYLTNISDITVRCFFAMRVYLLCGRSRPVLRIVLPVIIIILALLVFITGNAFASKGFVLKTFARLNDVSFYLYTSFAAAVVADTLVALSLCTLLFNSRTGIKRTDSVVKVMMAFVINTGLLTSVCAMGCLVTYAIWPDKFIFMGLYFALSKLYVNSLLASLNARSSLRTREQADPTNFENVAIETPIVFPTRVTNTPATTVLDGTMKEMDTFQQTESSRSSS</sequence>
<organism evidence="3 4">
    <name type="scientific">Gymnopilus dilepis</name>
    <dbReference type="NCBI Taxonomy" id="231916"/>
    <lineage>
        <taxon>Eukaryota</taxon>
        <taxon>Fungi</taxon>
        <taxon>Dikarya</taxon>
        <taxon>Basidiomycota</taxon>
        <taxon>Agaricomycotina</taxon>
        <taxon>Agaricomycetes</taxon>
        <taxon>Agaricomycetidae</taxon>
        <taxon>Agaricales</taxon>
        <taxon>Agaricineae</taxon>
        <taxon>Hymenogastraceae</taxon>
        <taxon>Gymnopilus</taxon>
    </lineage>
</organism>
<keyword evidence="1" id="KW-1133">Transmembrane helix</keyword>
<name>A0A409XY48_9AGAR</name>
<feature type="transmembrane region" description="Helical" evidence="1">
    <location>
        <begin position="46"/>
        <end position="69"/>
    </location>
</feature>
<keyword evidence="1" id="KW-0812">Transmembrane</keyword>
<feature type="transmembrane region" description="Helical" evidence="1">
    <location>
        <begin position="89"/>
        <end position="110"/>
    </location>
</feature>
<feature type="transmembrane region" description="Helical" evidence="1">
    <location>
        <begin position="12"/>
        <end position="34"/>
    </location>
</feature>
<feature type="transmembrane region" description="Helical" evidence="1">
    <location>
        <begin position="163"/>
        <end position="185"/>
    </location>
</feature>
<protein>
    <recommendedName>
        <fullName evidence="2">DUF6534 domain-containing protein</fullName>
    </recommendedName>
</protein>
<dbReference type="STRING" id="231916.A0A409XY48"/>
<feature type="transmembrane region" description="Helical" evidence="1">
    <location>
        <begin position="231"/>
        <end position="251"/>
    </location>
</feature>
<dbReference type="Proteomes" id="UP000284706">
    <property type="component" value="Unassembled WGS sequence"/>
</dbReference>
<dbReference type="InParanoid" id="A0A409XY48"/>
<comment type="caution">
    <text evidence="3">The sequence shown here is derived from an EMBL/GenBank/DDBJ whole genome shotgun (WGS) entry which is preliminary data.</text>
</comment>